<dbReference type="GO" id="GO:0034338">
    <property type="term" value="F:short-chain carboxylesterase activity"/>
    <property type="evidence" value="ECO:0007669"/>
    <property type="project" value="TreeGrafter"/>
</dbReference>
<dbReference type="PANTHER" id="PTHR10794">
    <property type="entry name" value="ABHYDROLASE DOMAIN-CONTAINING PROTEIN"/>
    <property type="match status" value="1"/>
</dbReference>
<dbReference type="InterPro" id="IPR050960">
    <property type="entry name" value="AB_hydrolase_4_sf"/>
</dbReference>
<dbReference type="InterPro" id="IPR000073">
    <property type="entry name" value="AB_hydrolase_1"/>
</dbReference>
<evidence type="ECO:0000313" key="4">
    <source>
        <dbReference type="EMBL" id="TCT00407.1"/>
    </source>
</evidence>
<dbReference type="Proteomes" id="UP000294599">
    <property type="component" value="Unassembled WGS sequence"/>
</dbReference>
<proteinExistence type="inferred from homology"/>
<dbReference type="GO" id="GO:0047372">
    <property type="term" value="F:monoacylglycerol lipase activity"/>
    <property type="evidence" value="ECO:0007669"/>
    <property type="project" value="TreeGrafter"/>
</dbReference>
<reference evidence="4 5" key="1">
    <citation type="submission" date="2019-03" db="EMBL/GenBank/DDBJ databases">
        <title>Genomic Encyclopedia of Type Strains, Phase IV (KMG-IV): sequencing the most valuable type-strain genomes for metagenomic binning, comparative biology and taxonomic classification.</title>
        <authorList>
            <person name="Goeker M."/>
        </authorList>
    </citation>
    <scope>NUCLEOTIDE SEQUENCE [LARGE SCALE GENOMIC DNA]</scope>
    <source>
        <strain evidence="4 5">DSM 21944</strain>
    </source>
</reference>
<evidence type="ECO:0000259" key="3">
    <source>
        <dbReference type="Pfam" id="PF12697"/>
    </source>
</evidence>
<evidence type="ECO:0000256" key="1">
    <source>
        <dbReference type="ARBA" id="ARBA00010884"/>
    </source>
</evidence>
<keyword evidence="5" id="KW-1185">Reference proteome</keyword>
<comment type="caution">
    <text evidence="4">The sequence shown here is derived from an EMBL/GenBank/DDBJ whole genome shotgun (WGS) entry which is preliminary data.</text>
</comment>
<accession>A0A4S3KT99</accession>
<comment type="similarity">
    <text evidence="1">Belongs to the AB hydrolase superfamily. AB hydrolase 4 family.</text>
</comment>
<dbReference type="Gene3D" id="3.40.50.1820">
    <property type="entry name" value="alpha/beta hydrolase"/>
    <property type="match status" value="1"/>
</dbReference>
<dbReference type="PANTHER" id="PTHR10794:SF63">
    <property type="entry name" value="ALPHA_BETA HYDROLASE 1, ISOFORM A"/>
    <property type="match status" value="1"/>
</dbReference>
<feature type="active site" description="Charge relay system" evidence="2">
    <location>
        <position position="275"/>
    </location>
</feature>
<feature type="active site" description="Charge relay system" evidence="2">
    <location>
        <position position="302"/>
    </location>
</feature>
<gene>
    <name evidence="4" type="ORF">EDC25_103175</name>
</gene>
<protein>
    <recommendedName>
        <fullName evidence="3">AB hydrolase-1 domain-containing protein</fullName>
    </recommendedName>
</protein>
<dbReference type="OrthoDB" id="332676at2"/>
<dbReference type="RefSeq" id="WP_123522440.1">
    <property type="nucleotide sequence ID" value="NZ_JBHLWF010000007.1"/>
</dbReference>
<dbReference type="SUPFAM" id="SSF53474">
    <property type="entry name" value="alpha/beta-Hydrolases"/>
    <property type="match status" value="1"/>
</dbReference>
<organism evidence="4 5">
    <name type="scientific">Pseudofulvimonas gallinarii</name>
    <dbReference type="NCBI Taxonomy" id="634155"/>
    <lineage>
        <taxon>Bacteria</taxon>
        <taxon>Pseudomonadati</taxon>
        <taxon>Pseudomonadota</taxon>
        <taxon>Gammaproteobacteria</taxon>
        <taxon>Lysobacterales</taxon>
        <taxon>Rhodanobacteraceae</taxon>
        <taxon>Pseudofulvimonas</taxon>
    </lineage>
</organism>
<sequence length="326" mass="36621">MSTPEFRPAPLLGNPHLQSILSSHRLRQWLRRRELAALNGSSRHTLLDCGDGVRLQGWYTPATSTDPRGLVVLLHGWEGSARSNYMLSTALALRNAGFAVFRLEFRDHGDGQHLNEGLFHSGRIGEVVGAVGDVARRWPVGPLMVAGFSLGGNFALRVGLHAEAAGLDLRHIAAVCPAIDPANVLRAMETGPWFYHYYFMQKWRRSLRRKQAAFPQRYRLDELLRRLNMRQLTEALVLREGEFASLDDYFNSYSIAGERLSRLPVPASILTSADDPVIPFDDFRNLQLPDHVRLLVTPNGGHCGFLENWRLGSWAERFVVDACSRA</sequence>
<name>A0A4S3KT99_9GAMM</name>
<feature type="active site" description="Charge relay system" evidence="2">
    <location>
        <position position="149"/>
    </location>
</feature>
<dbReference type="Pfam" id="PF12697">
    <property type="entry name" value="Abhydrolase_6"/>
    <property type="match status" value="1"/>
</dbReference>
<feature type="domain" description="AB hydrolase-1" evidence="3">
    <location>
        <begin position="71"/>
        <end position="308"/>
    </location>
</feature>
<evidence type="ECO:0000256" key="2">
    <source>
        <dbReference type="PIRSR" id="PIRSR005211-1"/>
    </source>
</evidence>
<dbReference type="PIRSF" id="PIRSF005211">
    <property type="entry name" value="Ab_hydro_YheT"/>
    <property type="match status" value="1"/>
</dbReference>
<dbReference type="InterPro" id="IPR012020">
    <property type="entry name" value="ABHD4"/>
</dbReference>
<dbReference type="AlphaFoldDB" id="A0A4S3KT99"/>
<dbReference type="EMBL" id="SMAF01000003">
    <property type="protein sequence ID" value="TCT00407.1"/>
    <property type="molecule type" value="Genomic_DNA"/>
</dbReference>
<dbReference type="InterPro" id="IPR029058">
    <property type="entry name" value="AB_hydrolase_fold"/>
</dbReference>
<evidence type="ECO:0000313" key="5">
    <source>
        <dbReference type="Proteomes" id="UP000294599"/>
    </source>
</evidence>